<dbReference type="eggNOG" id="KOG4193">
    <property type="taxonomic scope" value="Eukaryota"/>
</dbReference>
<gene>
    <name evidence="10" type="ORF">NEMVEDRAFT_v1g211772</name>
</gene>
<dbReference type="InterPro" id="IPR001304">
    <property type="entry name" value="C-type_lectin-like"/>
</dbReference>
<dbReference type="Gene3D" id="1.20.1070.10">
    <property type="entry name" value="Rhodopsin 7-helix transmembrane proteins"/>
    <property type="match status" value="1"/>
</dbReference>
<dbReference type="GO" id="GO:0007166">
    <property type="term" value="P:cell surface receptor signaling pathway"/>
    <property type="evidence" value="ECO:0007669"/>
    <property type="project" value="InterPro"/>
</dbReference>
<protein>
    <recommendedName>
        <fullName evidence="12">Adhesion G-protein coupled receptor D1-like</fullName>
    </recommendedName>
</protein>
<feature type="transmembrane region" description="Helical" evidence="7">
    <location>
        <begin position="613"/>
        <end position="632"/>
    </location>
</feature>
<feature type="region of interest" description="Disordered" evidence="6">
    <location>
        <begin position="688"/>
        <end position="729"/>
    </location>
</feature>
<dbReference type="PANTHER" id="PTHR12011:SF347">
    <property type="entry name" value="FI21270P1-RELATED"/>
    <property type="match status" value="1"/>
</dbReference>
<keyword evidence="2 7" id="KW-0812">Transmembrane</keyword>
<feature type="transmembrane region" description="Helical" evidence="7">
    <location>
        <begin position="644"/>
        <end position="667"/>
    </location>
</feature>
<dbReference type="OMA" id="ENEWHAS"/>
<dbReference type="InterPro" id="IPR016186">
    <property type="entry name" value="C-type_lectin-like/link_sf"/>
</dbReference>
<feature type="compositionally biased region" description="Polar residues" evidence="6">
    <location>
        <begin position="696"/>
        <end position="706"/>
    </location>
</feature>
<dbReference type="InterPro" id="IPR000832">
    <property type="entry name" value="GPCR_2_secretin-like"/>
</dbReference>
<evidence type="ECO:0000256" key="1">
    <source>
        <dbReference type="ARBA" id="ARBA00004141"/>
    </source>
</evidence>
<accession>A7SG53</accession>
<dbReference type="SUPFAM" id="SSF56436">
    <property type="entry name" value="C-type lectin-like"/>
    <property type="match status" value="1"/>
</dbReference>
<evidence type="ECO:0000313" key="11">
    <source>
        <dbReference type="Proteomes" id="UP000001593"/>
    </source>
</evidence>
<dbReference type="Gene3D" id="3.10.100.10">
    <property type="entry name" value="Mannose-Binding Protein A, subunit A"/>
    <property type="match status" value="1"/>
</dbReference>
<evidence type="ECO:0000256" key="5">
    <source>
        <dbReference type="ARBA" id="ARBA00023157"/>
    </source>
</evidence>
<feature type="domain" description="G-protein coupled receptors family 2 profile 2" evidence="9">
    <location>
        <begin position="458"/>
        <end position="666"/>
    </location>
</feature>
<dbReference type="SMART" id="SM00034">
    <property type="entry name" value="CLECT"/>
    <property type="match status" value="1"/>
</dbReference>
<dbReference type="Pfam" id="PF00059">
    <property type="entry name" value="Lectin_C"/>
    <property type="match status" value="1"/>
</dbReference>
<dbReference type="HOGENOM" id="CLU_380055_0_0_1"/>
<dbReference type="InterPro" id="IPR057244">
    <property type="entry name" value="GAIN_B"/>
</dbReference>
<evidence type="ECO:0000259" key="8">
    <source>
        <dbReference type="PROSITE" id="PS50221"/>
    </source>
</evidence>
<evidence type="ECO:0000259" key="9">
    <source>
        <dbReference type="PROSITE" id="PS50261"/>
    </source>
</evidence>
<keyword evidence="11" id="KW-1185">Reference proteome</keyword>
<sequence>MTNKCYLVNNDKVKLFHEAQNNCSKLGGQLFVEPDKEKWKSLFSEISGWSVGSKYYVGIKKNEDFVWQWLDKTPALIDGSGPCAYINFSLYSINTVSGSETCNMGYICQKEPEVPSSSEIYTATTSNITTSLANAATTAAAALRIAATTPTPITTRAATTERTTSTTAIWTATTTTAPPATYDTSIITSATRTSTSARKSTAVTRTPAITKIITVTTTKTVTKTIMVTNTIATATTSTFSLPKINNLIQDLIQQPKNVSFEEAVVVVDNITSLLNEPQIDSSLAISTLMNASRAFEKFAAEYGAKHLNETSPRIYKVSSGINVLLQKVFKPKHARDFEFNYTNTINELTIQANIPWQNIDNGAVILAVVFKNFKRTLLSTSSIDRSLDSHVLSLVLHPNPRSVLKKNVTMTFDHNSKDKIFTGEVQRSCVFWKFTTSSPSYSGSWSTDGCTAVSSDNHVTTCSCNHLTNFAILMQVTPKPPVVCVTAAAMLQLFLMAALFWMLLEGIQLYLQLVRVYNADMNLKLCYIFAWGIPVLVVGISLAVVAGSARGIESYTQLKACWISYNYHVAWTFVVPAAFVIVINGSIFFRILKELSNMSQRQQRAQESYSIVRNLKACLVLFPILGITWSIGFVNMLDAGVVTMYLFTILNSTQGLLIFILHCALNLEMRAAFRGKLCRESQVKDFSSSHSHKKTQGQSSIPTPSKTKGVELQLEDADPGDLPDTNNTY</sequence>
<evidence type="ECO:0000256" key="4">
    <source>
        <dbReference type="ARBA" id="ARBA00023136"/>
    </source>
</evidence>
<dbReference type="EMBL" id="DS469649">
    <property type="protein sequence ID" value="EDO37335.1"/>
    <property type="molecule type" value="Genomic_DNA"/>
</dbReference>
<dbReference type="GO" id="GO:0004930">
    <property type="term" value="F:G protein-coupled receptor activity"/>
    <property type="evidence" value="ECO:0007669"/>
    <property type="project" value="InterPro"/>
</dbReference>
<keyword evidence="5" id="KW-1015">Disulfide bond</keyword>
<dbReference type="PhylomeDB" id="A7SG53"/>
<dbReference type="PROSITE" id="PS50261">
    <property type="entry name" value="G_PROTEIN_RECEP_F2_4"/>
    <property type="match status" value="1"/>
</dbReference>
<evidence type="ECO:0000313" key="10">
    <source>
        <dbReference type="EMBL" id="EDO37335.1"/>
    </source>
</evidence>
<feature type="transmembrane region" description="Helical" evidence="7">
    <location>
        <begin position="485"/>
        <end position="504"/>
    </location>
</feature>
<dbReference type="PROSITE" id="PS50221">
    <property type="entry name" value="GAIN_B"/>
    <property type="match status" value="1"/>
</dbReference>
<reference evidence="10 11" key="1">
    <citation type="journal article" date="2007" name="Science">
        <title>Sea anemone genome reveals ancestral eumetazoan gene repertoire and genomic organization.</title>
        <authorList>
            <person name="Putnam N.H."/>
            <person name="Srivastava M."/>
            <person name="Hellsten U."/>
            <person name="Dirks B."/>
            <person name="Chapman J."/>
            <person name="Salamov A."/>
            <person name="Terry A."/>
            <person name="Shapiro H."/>
            <person name="Lindquist E."/>
            <person name="Kapitonov V.V."/>
            <person name="Jurka J."/>
            <person name="Genikhovich G."/>
            <person name="Grigoriev I.V."/>
            <person name="Lucas S.M."/>
            <person name="Steele R.E."/>
            <person name="Finnerty J.R."/>
            <person name="Technau U."/>
            <person name="Martindale M.Q."/>
            <person name="Rokhsar D.S."/>
        </authorList>
    </citation>
    <scope>NUCLEOTIDE SEQUENCE [LARGE SCALE GENOMIC DNA]</scope>
    <source>
        <strain evidence="11">CH2 X CH6</strain>
    </source>
</reference>
<dbReference type="InterPro" id="IPR017981">
    <property type="entry name" value="GPCR_2-like_7TM"/>
</dbReference>
<dbReference type="InParanoid" id="A7SG53"/>
<dbReference type="FunFam" id="1.20.1070.10:FF:001006">
    <property type="entry name" value="Predicted protein"/>
    <property type="match status" value="1"/>
</dbReference>
<evidence type="ECO:0000256" key="3">
    <source>
        <dbReference type="ARBA" id="ARBA00022989"/>
    </source>
</evidence>
<dbReference type="PRINTS" id="PR00249">
    <property type="entry name" value="GPCRSECRETIN"/>
</dbReference>
<organism evidence="10 11">
    <name type="scientific">Nematostella vectensis</name>
    <name type="common">Starlet sea anemone</name>
    <dbReference type="NCBI Taxonomy" id="45351"/>
    <lineage>
        <taxon>Eukaryota</taxon>
        <taxon>Metazoa</taxon>
        <taxon>Cnidaria</taxon>
        <taxon>Anthozoa</taxon>
        <taxon>Hexacorallia</taxon>
        <taxon>Actiniaria</taxon>
        <taxon>Edwardsiidae</taxon>
        <taxon>Nematostella</taxon>
    </lineage>
</organism>
<evidence type="ECO:0000256" key="2">
    <source>
        <dbReference type="ARBA" id="ARBA00022692"/>
    </source>
</evidence>
<evidence type="ECO:0000256" key="6">
    <source>
        <dbReference type="SAM" id="MobiDB-lite"/>
    </source>
</evidence>
<dbReference type="InterPro" id="IPR016187">
    <property type="entry name" value="CTDL_fold"/>
</dbReference>
<feature type="domain" description="GAIN-B" evidence="8">
    <location>
        <begin position="313"/>
        <end position="480"/>
    </location>
</feature>
<dbReference type="Pfam" id="PF01825">
    <property type="entry name" value="GPS"/>
    <property type="match status" value="1"/>
</dbReference>
<dbReference type="STRING" id="45351.A7SG53"/>
<dbReference type="Proteomes" id="UP000001593">
    <property type="component" value="Unassembled WGS sequence"/>
</dbReference>
<dbReference type="InterPro" id="IPR000203">
    <property type="entry name" value="GPS"/>
</dbReference>
<evidence type="ECO:0008006" key="12">
    <source>
        <dbReference type="Google" id="ProtNLM"/>
    </source>
</evidence>
<name>A7SG53_NEMVE</name>
<keyword evidence="3 7" id="KW-1133">Transmembrane helix</keyword>
<feature type="transmembrane region" description="Helical" evidence="7">
    <location>
        <begin position="569"/>
        <end position="592"/>
    </location>
</feature>
<comment type="subcellular location">
    <subcellularLocation>
        <location evidence="1">Membrane</location>
        <topology evidence="1">Multi-pass membrane protein</topology>
    </subcellularLocation>
</comment>
<dbReference type="PANTHER" id="PTHR12011">
    <property type="entry name" value="ADHESION G-PROTEIN COUPLED RECEPTOR"/>
    <property type="match status" value="1"/>
</dbReference>
<dbReference type="CDD" id="cd15040">
    <property type="entry name" value="7tmB2_Adhesion"/>
    <property type="match status" value="1"/>
</dbReference>
<dbReference type="CDD" id="cd00037">
    <property type="entry name" value="CLECT"/>
    <property type="match status" value="1"/>
</dbReference>
<dbReference type="SUPFAM" id="SSF81321">
    <property type="entry name" value="Family A G protein-coupled receptor-like"/>
    <property type="match status" value="1"/>
</dbReference>
<evidence type="ECO:0000256" key="7">
    <source>
        <dbReference type="SAM" id="Phobius"/>
    </source>
</evidence>
<proteinExistence type="predicted"/>
<dbReference type="Pfam" id="PF00002">
    <property type="entry name" value="7tm_2"/>
    <property type="match status" value="1"/>
</dbReference>
<dbReference type="AlphaFoldDB" id="A7SG53"/>
<feature type="transmembrane region" description="Helical" evidence="7">
    <location>
        <begin position="525"/>
        <end position="549"/>
    </location>
</feature>
<dbReference type="SMART" id="SM00303">
    <property type="entry name" value="GPS"/>
    <property type="match status" value="1"/>
</dbReference>
<keyword evidence="4 7" id="KW-0472">Membrane</keyword>
<dbReference type="GO" id="GO:0005886">
    <property type="term" value="C:plasma membrane"/>
    <property type="evidence" value="ECO:0000318"/>
    <property type="project" value="GO_Central"/>
</dbReference>